<evidence type="ECO:0000313" key="2">
    <source>
        <dbReference type="EMBL" id="BCS88967.1"/>
    </source>
</evidence>
<dbReference type="InterPro" id="IPR034750">
    <property type="entry name" value="CULT"/>
</dbReference>
<dbReference type="PROSITE" id="PS51788">
    <property type="entry name" value="CULT"/>
    <property type="match status" value="1"/>
</dbReference>
<proteinExistence type="predicted"/>
<protein>
    <recommendedName>
        <fullName evidence="1">CULT domain-containing protein</fullName>
    </recommendedName>
</protein>
<evidence type="ECO:0000259" key="1">
    <source>
        <dbReference type="PROSITE" id="PS51788"/>
    </source>
</evidence>
<name>A0ABN6EU48_9BACT</name>
<sequence>MINGNWQPTHLLRDAPPDMGVVLKDASESKSTPELEAGDGGRALVCRQCRNKITRKDLAMTVNGSHRHVYFNPMGHLFELGCFASARHLSVHGVRTEEFTWFPGYAWQVVVCSTCGSQLGWKFTGKDDGFYGLLLNMLMEEDEDRSS</sequence>
<accession>A0ABN6EU48</accession>
<dbReference type="CDD" id="cd15777">
    <property type="entry name" value="CRBN_C_like"/>
    <property type="match status" value="1"/>
</dbReference>
<gene>
    <name evidence="2" type="ORF">PSDVSF_22090</name>
</gene>
<evidence type="ECO:0000313" key="3">
    <source>
        <dbReference type="Proteomes" id="UP001053296"/>
    </source>
</evidence>
<dbReference type="Proteomes" id="UP001053296">
    <property type="component" value="Chromosome"/>
</dbReference>
<dbReference type="RefSeq" id="WP_229590958.1">
    <property type="nucleotide sequence ID" value="NZ_AP024485.1"/>
</dbReference>
<reference evidence="2" key="1">
    <citation type="journal article" date="2022" name="Arch. Microbiol.">
        <title>Pseudodesulfovibrio sediminis sp. nov., a mesophilic and neutrophilic sulfate-reducing bacterium isolated from sediment of a brackish lake.</title>
        <authorList>
            <person name="Takahashi A."/>
            <person name="Kojima H."/>
            <person name="Watanabe M."/>
            <person name="Fukui M."/>
        </authorList>
    </citation>
    <scope>NUCLEOTIDE SEQUENCE</scope>
    <source>
        <strain evidence="2">SF6</strain>
    </source>
</reference>
<feature type="domain" description="CULT" evidence="1">
    <location>
        <begin position="41"/>
        <end position="142"/>
    </location>
</feature>
<dbReference type="EMBL" id="AP024485">
    <property type="protein sequence ID" value="BCS88967.1"/>
    <property type="molecule type" value="Genomic_DNA"/>
</dbReference>
<dbReference type="Gene3D" id="2.170.150.20">
    <property type="entry name" value="Peptide methionine sulfoxide reductase"/>
    <property type="match status" value="1"/>
</dbReference>
<organism evidence="2 3">
    <name type="scientific">Pseudodesulfovibrio sediminis</name>
    <dbReference type="NCBI Taxonomy" id="2810563"/>
    <lineage>
        <taxon>Bacteria</taxon>
        <taxon>Pseudomonadati</taxon>
        <taxon>Thermodesulfobacteriota</taxon>
        <taxon>Desulfovibrionia</taxon>
        <taxon>Desulfovibrionales</taxon>
        <taxon>Desulfovibrionaceae</taxon>
    </lineage>
</organism>
<keyword evidence="3" id="KW-1185">Reference proteome</keyword>